<protein>
    <recommendedName>
        <fullName evidence="4">Outer membrane protein TolC</fullName>
    </recommendedName>
</protein>
<dbReference type="AlphaFoldDB" id="A0A1Y6C4A8"/>
<evidence type="ECO:0000313" key="2">
    <source>
        <dbReference type="EMBL" id="SMF43314.1"/>
    </source>
</evidence>
<dbReference type="EMBL" id="FWZT01000013">
    <property type="protein sequence ID" value="SMF43314.1"/>
    <property type="molecule type" value="Genomic_DNA"/>
</dbReference>
<sequence length="478" mass="54996">MLCSIRWLILLSIPSMTMAQNQDSLTRFLEDVAKKSHGIKLSEAQRQQRIAANESLRSPLEGSGDVGVLYQTARPTPGANFSLDSSQSTSLSSRYSKLWSNGWRTGLSYTLTQSHVDAGTRGSIHSYVPDLALTASTSIFQDLMADRYRYLEKKLKQTRDVIDVESRLAKKQQLVQALLLLASILEIEDEMILQQRICREVSRQTRLLKMKDQRGTVNRRDYLLSQKELIGCKSLIKSLEKNSFSLKEELFQKHAVRFEGRNEFDINRFYNDIKAVYKVYDGRDRQVKIEEQESLQALYKRKRLGEIELAELEAQNRPDLTFSIGVGVQGYNEEFGASHESFAKGDHPYAEAGLTYTFPVEKLANRSQLIAKRYSQEALDHEIEIEKASRAGRLRVLSQTLDRDFSIFEDRKKSVNLSKQILKDAEKDFQIGRLDFNTLTEFQKGLLESQRGLADIRSQIVVNTIEFVDFFQFFDRFY</sequence>
<dbReference type="RefSeq" id="WP_132321091.1">
    <property type="nucleotide sequence ID" value="NZ_FWZT01000013.1"/>
</dbReference>
<evidence type="ECO:0008006" key="4">
    <source>
        <dbReference type="Google" id="ProtNLM"/>
    </source>
</evidence>
<evidence type="ECO:0000313" key="3">
    <source>
        <dbReference type="Proteomes" id="UP000192907"/>
    </source>
</evidence>
<dbReference type="GO" id="GO:0015562">
    <property type="term" value="F:efflux transmembrane transporter activity"/>
    <property type="evidence" value="ECO:0007669"/>
    <property type="project" value="InterPro"/>
</dbReference>
<evidence type="ECO:0000256" key="1">
    <source>
        <dbReference type="SAM" id="SignalP"/>
    </source>
</evidence>
<accession>A0A1Y6C4A8</accession>
<name>A0A1Y6C4A8_9BACT</name>
<proteinExistence type="predicted"/>
<gene>
    <name evidence="2" type="ORF">SAMN06296036_11369</name>
</gene>
<feature type="chain" id="PRO_5012057154" description="Outer membrane protein TolC" evidence="1">
    <location>
        <begin position="20"/>
        <end position="478"/>
    </location>
</feature>
<organism evidence="2 3">
    <name type="scientific">Pseudobacteriovorax antillogorgiicola</name>
    <dbReference type="NCBI Taxonomy" id="1513793"/>
    <lineage>
        <taxon>Bacteria</taxon>
        <taxon>Pseudomonadati</taxon>
        <taxon>Bdellovibrionota</taxon>
        <taxon>Oligoflexia</taxon>
        <taxon>Oligoflexales</taxon>
        <taxon>Pseudobacteriovoracaceae</taxon>
        <taxon>Pseudobacteriovorax</taxon>
    </lineage>
</organism>
<keyword evidence="1" id="KW-0732">Signal</keyword>
<dbReference type="Gene3D" id="1.20.1600.10">
    <property type="entry name" value="Outer membrane efflux proteins (OEP)"/>
    <property type="match status" value="1"/>
</dbReference>
<dbReference type="STRING" id="1513793.SAMN06296036_11369"/>
<dbReference type="SUPFAM" id="SSF56954">
    <property type="entry name" value="Outer membrane efflux proteins (OEP)"/>
    <property type="match status" value="1"/>
</dbReference>
<feature type="signal peptide" evidence="1">
    <location>
        <begin position="1"/>
        <end position="19"/>
    </location>
</feature>
<dbReference type="OrthoDB" id="10018765at2"/>
<reference evidence="3" key="1">
    <citation type="submission" date="2017-04" db="EMBL/GenBank/DDBJ databases">
        <authorList>
            <person name="Varghese N."/>
            <person name="Submissions S."/>
        </authorList>
    </citation>
    <scope>NUCLEOTIDE SEQUENCE [LARGE SCALE GENOMIC DNA]</scope>
    <source>
        <strain evidence="3">RKEM611</strain>
    </source>
</reference>
<dbReference type="Proteomes" id="UP000192907">
    <property type="component" value="Unassembled WGS sequence"/>
</dbReference>
<keyword evidence="3" id="KW-1185">Reference proteome</keyword>